<dbReference type="CDD" id="cd17321">
    <property type="entry name" value="MFS_MMR_MDR_like"/>
    <property type="match status" value="1"/>
</dbReference>
<comment type="caution">
    <text evidence="8">The sequence shown here is derived from an EMBL/GenBank/DDBJ whole genome shotgun (WGS) entry which is preliminary data.</text>
</comment>
<dbReference type="PROSITE" id="PS00216">
    <property type="entry name" value="SUGAR_TRANSPORT_1"/>
    <property type="match status" value="1"/>
</dbReference>
<feature type="transmembrane region" description="Helical" evidence="6">
    <location>
        <begin position="12"/>
        <end position="34"/>
    </location>
</feature>
<evidence type="ECO:0000256" key="6">
    <source>
        <dbReference type="SAM" id="Phobius"/>
    </source>
</evidence>
<sequence>MTVQTVRARMSPLVMVAMILAVSMSFIDQTIVAIASPDLQRDLSLTRAEGEWVINAYLVALAATFALGGRIADAWGRRTMVTVGVAGFAVSSALCGATPDTSWAETWLISARVAQGIFAAVLMPAAIAIVYGSTPAERRGRSMAMFFGLTGAFTALGPILGNYLLEWSWRTIFWINLPVAAAALVTIAVAPIEQDRGNRRIDWLGAVIVAAGMALSVVGFSQAADWGWSSAMTWGCLVAGAALLTLFVVVERRRPVPLVRLDIFRLRGFRVDSAVLFFVMIAFVPVSYFLSVYANVSLGMDAAGASHLLLLFFLGFLIAAQAGGHIFDARGAKQTMLLGCVVGIAGFAWWATQVTTLDAADQHHPLLLAGAGIGFLLGPASADAVSRARDASYGEVTGINQTVRNYGSALGFALLGTLATHVFTNRFSASLREAGLGRDAAEELARDVAAGGSGGSGASSAPARVREAVERAVAEDFAEGIRAVLIAMAVALAVAFVIALRHPGDRPAREDATAPPQPTTVDQN</sequence>
<dbReference type="PROSITE" id="PS50850">
    <property type="entry name" value="MFS"/>
    <property type="match status" value="1"/>
</dbReference>
<feature type="transmembrane region" description="Helical" evidence="6">
    <location>
        <begin position="201"/>
        <end position="220"/>
    </location>
</feature>
<dbReference type="InterPro" id="IPR011701">
    <property type="entry name" value="MFS"/>
</dbReference>
<feature type="region of interest" description="Disordered" evidence="5">
    <location>
        <begin position="505"/>
        <end position="524"/>
    </location>
</feature>
<evidence type="ECO:0000256" key="4">
    <source>
        <dbReference type="ARBA" id="ARBA00023136"/>
    </source>
</evidence>
<reference evidence="8 9" key="1">
    <citation type="submission" date="2019-03" db="EMBL/GenBank/DDBJ databases">
        <title>Draft genome sequences of novel Actinobacteria.</title>
        <authorList>
            <person name="Sahin N."/>
            <person name="Ay H."/>
            <person name="Saygin H."/>
        </authorList>
    </citation>
    <scope>NUCLEOTIDE SEQUENCE [LARGE SCALE GENOMIC DNA]</scope>
    <source>
        <strain evidence="8 9">5K138</strain>
    </source>
</reference>
<feature type="transmembrane region" description="Helical" evidence="6">
    <location>
        <begin position="406"/>
        <end position="424"/>
    </location>
</feature>
<feature type="transmembrane region" description="Helical" evidence="6">
    <location>
        <begin position="480"/>
        <end position="500"/>
    </location>
</feature>
<dbReference type="Gene3D" id="1.20.1250.20">
    <property type="entry name" value="MFS general substrate transporter like domains"/>
    <property type="match status" value="1"/>
</dbReference>
<feature type="transmembrane region" description="Helical" evidence="6">
    <location>
        <begin position="302"/>
        <end position="323"/>
    </location>
</feature>
<dbReference type="GO" id="GO:0022857">
    <property type="term" value="F:transmembrane transporter activity"/>
    <property type="evidence" value="ECO:0007669"/>
    <property type="project" value="InterPro"/>
</dbReference>
<evidence type="ECO:0000313" key="8">
    <source>
        <dbReference type="EMBL" id="TDE13094.1"/>
    </source>
</evidence>
<evidence type="ECO:0000256" key="1">
    <source>
        <dbReference type="ARBA" id="ARBA00004651"/>
    </source>
</evidence>
<dbReference type="SUPFAM" id="SSF103473">
    <property type="entry name" value="MFS general substrate transporter"/>
    <property type="match status" value="2"/>
</dbReference>
<dbReference type="OrthoDB" id="9781469at2"/>
<name>A0A4R5DLZ7_9ACTN</name>
<dbReference type="InterPro" id="IPR020846">
    <property type="entry name" value="MFS_dom"/>
</dbReference>
<dbReference type="Gene3D" id="1.20.1720.10">
    <property type="entry name" value="Multidrug resistance protein D"/>
    <property type="match status" value="1"/>
</dbReference>
<evidence type="ECO:0000256" key="2">
    <source>
        <dbReference type="ARBA" id="ARBA00022692"/>
    </source>
</evidence>
<feature type="domain" description="Major facilitator superfamily (MFS) profile" evidence="7">
    <location>
        <begin position="14"/>
        <end position="506"/>
    </location>
</feature>
<dbReference type="InterPro" id="IPR036259">
    <property type="entry name" value="MFS_trans_sf"/>
</dbReference>
<organism evidence="8 9">
    <name type="scientific">Jiangella asiatica</name>
    <dbReference type="NCBI Taxonomy" id="2530372"/>
    <lineage>
        <taxon>Bacteria</taxon>
        <taxon>Bacillati</taxon>
        <taxon>Actinomycetota</taxon>
        <taxon>Actinomycetes</taxon>
        <taxon>Jiangellales</taxon>
        <taxon>Jiangellaceae</taxon>
        <taxon>Jiangella</taxon>
    </lineage>
</organism>
<accession>A0A4R5DLZ7</accession>
<dbReference type="InterPro" id="IPR005829">
    <property type="entry name" value="Sugar_transporter_CS"/>
</dbReference>
<evidence type="ECO:0000256" key="5">
    <source>
        <dbReference type="SAM" id="MobiDB-lite"/>
    </source>
</evidence>
<dbReference type="RefSeq" id="WP_131892695.1">
    <property type="nucleotide sequence ID" value="NZ_SMKZ01000006.1"/>
</dbReference>
<gene>
    <name evidence="8" type="ORF">E1269_06805</name>
</gene>
<dbReference type="AlphaFoldDB" id="A0A4R5DLZ7"/>
<dbReference type="EMBL" id="SMKZ01000006">
    <property type="protein sequence ID" value="TDE13094.1"/>
    <property type="molecule type" value="Genomic_DNA"/>
</dbReference>
<feature type="transmembrane region" description="Helical" evidence="6">
    <location>
        <begin position="335"/>
        <end position="352"/>
    </location>
</feature>
<feature type="transmembrane region" description="Helical" evidence="6">
    <location>
        <begin position="79"/>
        <end position="99"/>
    </location>
</feature>
<feature type="transmembrane region" description="Helical" evidence="6">
    <location>
        <begin position="54"/>
        <end position="72"/>
    </location>
</feature>
<keyword evidence="2 6" id="KW-0812">Transmembrane</keyword>
<keyword evidence="4 6" id="KW-0472">Membrane</keyword>
<dbReference type="PANTHER" id="PTHR42718:SF49">
    <property type="entry name" value="EXPORT PROTEIN"/>
    <property type="match status" value="1"/>
</dbReference>
<evidence type="ECO:0000259" key="7">
    <source>
        <dbReference type="PROSITE" id="PS50850"/>
    </source>
</evidence>
<protein>
    <submittedName>
        <fullName evidence="8">MFS transporter</fullName>
    </submittedName>
</protein>
<feature type="transmembrane region" description="Helical" evidence="6">
    <location>
        <begin position="364"/>
        <end position="385"/>
    </location>
</feature>
<feature type="transmembrane region" description="Helical" evidence="6">
    <location>
        <begin position="171"/>
        <end position="189"/>
    </location>
</feature>
<dbReference type="InParanoid" id="A0A4R5DLZ7"/>
<dbReference type="PANTHER" id="PTHR42718">
    <property type="entry name" value="MAJOR FACILITATOR SUPERFAMILY MULTIDRUG TRANSPORTER MFSC"/>
    <property type="match status" value="1"/>
</dbReference>
<proteinExistence type="predicted"/>
<feature type="transmembrane region" description="Helical" evidence="6">
    <location>
        <begin position="143"/>
        <end position="165"/>
    </location>
</feature>
<evidence type="ECO:0000313" key="9">
    <source>
        <dbReference type="Proteomes" id="UP000294739"/>
    </source>
</evidence>
<dbReference type="GO" id="GO:0005886">
    <property type="term" value="C:plasma membrane"/>
    <property type="evidence" value="ECO:0007669"/>
    <property type="project" value="UniProtKB-SubCell"/>
</dbReference>
<feature type="transmembrane region" description="Helical" evidence="6">
    <location>
        <begin position="226"/>
        <end position="250"/>
    </location>
</feature>
<keyword evidence="9" id="KW-1185">Reference proteome</keyword>
<feature type="transmembrane region" description="Helical" evidence="6">
    <location>
        <begin position="271"/>
        <end position="290"/>
    </location>
</feature>
<dbReference type="Proteomes" id="UP000294739">
    <property type="component" value="Unassembled WGS sequence"/>
</dbReference>
<keyword evidence="3 6" id="KW-1133">Transmembrane helix</keyword>
<comment type="subcellular location">
    <subcellularLocation>
        <location evidence="1">Cell membrane</location>
        <topology evidence="1">Multi-pass membrane protein</topology>
    </subcellularLocation>
</comment>
<evidence type="ECO:0000256" key="3">
    <source>
        <dbReference type="ARBA" id="ARBA00022989"/>
    </source>
</evidence>
<feature type="transmembrane region" description="Helical" evidence="6">
    <location>
        <begin position="111"/>
        <end position="131"/>
    </location>
</feature>
<dbReference type="Pfam" id="PF07690">
    <property type="entry name" value="MFS_1"/>
    <property type="match status" value="1"/>
</dbReference>